<protein>
    <recommendedName>
        <fullName evidence="3">Phage protein</fullName>
    </recommendedName>
</protein>
<evidence type="ECO:0000313" key="2">
    <source>
        <dbReference type="Proteomes" id="UP000032278"/>
    </source>
</evidence>
<accession>A0AAW3GKC1</accession>
<dbReference type="Proteomes" id="UP000032278">
    <property type="component" value="Unassembled WGS sequence"/>
</dbReference>
<gene>
    <name evidence="1" type="ORF">AT55_01256</name>
</gene>
<dbReference type="EMBL" id="JAUE01000065">
    <property type="protein sequence ID" value="KIS16275.1"/>
    <property type="molecule type" value="Genomic_DNA"/>
</dbReference>
<reference evidence="1 2" key="1">
    <citation type="submission" date="2013-11" db="EMBL/GenBank/DDBJ databases">
        <authorList>
            <person name="da Piedade I."/>
            <person name="Tang M.H.E."/>
            <person name="Bojesen A.M."/>
        </authorList>
    </citation>
    <scope>NUCLEOTIDE SEQUENCE [LARGE SCALE GENOMIC DNA]</scope>
    <source>
        <strain evidence="1 2">Sz4is</strain>
    </source>
</reference>
<dbReference type="AlphaFoldDB" id="A0AAW3GKC1"/>
<comment type="caution">
    <text evidence="1">The sequence shown here is derived from an EMBL/GenBank/DDBJ whole genome shotgun (WGS) entry which is preliminary data.</text>
</comment>
<evidence type="ECO:0008006" key="3">
    <source>
        <dbReference type="Google" id="ProtNLM"/>
    </source>
</evidence>
<sequence>MKVGPSIFLMNELYMCSRKKLYILNNTTLVNMITELTEDEIDRIEAQEEKKYVVTFPKWILDKAEKDVRARNESNNSSVVYYIDSENRLARIDIDELEPLELISLLENPDVEKMLKEEILKKMLDGYYSKLPRHIIKDIINSYQEKNIQ</sequence>
<evidence type="ECO:0000313" key="1">
    <source>
        <dbReference type="EMBL" id="KIS16275.1"/>
    </source>
</evidence>
<name>A0AAW3GKC1_STRSZ</name>
<organism evidence="1 2">
    <name type="scientific">Streptococcus equi subsp. zooepidemicus Sz4is</name>
    <dbReference type="NCBI Taxonomy" id="1381082"/>
    <lineage>
        <taxon>Bacteria</taxon>
        <taxon>Bacillati</taxon>
        <taxon>Bacillota</taxon>
        <taxon>Bacilli</taxon>
        <taxon>Lactobacillales</taxon>
        <taxon>Streptococcaceae</taxon>
        <taxon>Streptococcus</taxon>
    </lineage>
</organism>
<proteinExistence type="predicted"/>